<dbReference type="InterPro" id="IPR036361">
    <property type="entry name" value="SAP_dom_sf"/>
</dbReference>
<dbReference type="GO" id="GO:0045944">
    <property type="term" value="P:positive regulation of transcription by RNA polymerase II"/>
    <property type="evidence" value="ECO:0007669"/>
    <property type="project" value="UniProtKB-ARBA"/>
</dbReference>
<gene>
    <name evidence="10" type="ORF">ACEWY4_019509</name>
</gene>
<feature type="domain" description="SAP" evidence="9">
    <location>
        <begin position="380"/>
        <end position="414"/>
    </location>
</feature>
<dbReference type="AlphaFoldDB" id="A0ABD1JD40"/>
<feature type="region of interest" description="Disordered" evidence="8">
    <location>
        <begin position="32"/>
        <end position="95"/>
    </location>
</feature>
<feature type="compositionally biased region" description="Low complexity" evidence="8">
    <location>
        <begin position="292"/>
        <end position="303"/>
    </location>
</feature>
<keyword evidence="6" id="KW-0539">Nucleus</keyword>
<evidence type="ECO:0000256" key="7">
    <source>
        <dbReference type="PROSITE-ProRule" id="PRU00401"/>
    </source>
</evidence>
<evidence type="ECO:0000256" key="2">
    <source>
        <dbReference type="ARBA" id="ARBA00022737"/>
    </source>
</evidence>
<dbReference type="PANTHER" id="PTHR22793:SF14">
    <property type="entry name" value="MYOCARDIN-LIKE"/>
    <property type="match status" value="1"/>
</dbReference>
<evidence type="ECO:0000256" key="4">
    <source>
        <dbReference type="ARBA" id="ARBA00023054"/>
    </source>
</evidence>
<evidence type="ECO:0000256" key="8">
    <source>
        <dbReference type="SAM" id="MobiDB-lite"/>
    </source>
</evidence>
<sequence length="785" mass="83155">MELLDASGRSLIPVSTLCLAVLQLRIQNRRQQSEINADPGLKSSCPPKPGERDTREAVRQTDDGATQKSPPSGLTAETAKDAGAGGAQRQKRARLADDLSEKIQLRPSPLELLNKNILPLENTPVSFPVASDVFEDDISCSCSSSSSSPEQLGMHQSPAFSLSPGLGSDQSLSDLSPVNTPLNRSPNQCSLALLPATESINQPMTMTVAEPNSMATTGRSKGMYMTPRTASLLQKTAPQPIPLAHSMLASSLAPSRPPRPRKPRDSKPKMRELKYHQYIPPDQRGAVGSGSAGSSAQKSSGPAQPIDPAYSRLLQQQQVFLQLQILNQQQLTVATSGDSQLVRVSGAAQPTQASASPPATPAAPASASTPQKPEPLPSNLDDLTVSELRQQLRKRGLTVSGTKPALLERLRPFQLPRPPCVTPAPLTLDPPGSSPTPTPTPTPPSPPSSSSSSSSSYEPSAANPGHVYVKAPGLVAPLPDAGLSSMGFLASTTPPSGASPGLQASSPLSGGAPWGSEQAAEELSVELKMRERIRNRPRDRLRDMSSESCGASLHPFLQQDPGCSRGRADLDGQAEVLFPQVFCSQPCDVIGQDFELPRQITASPVQSSPGVRSLEEELQEAIQRVQMDPSQSIDDILEGTIGHSDDASPGTEIQSPVNFLAGSSPPAQSDQSQAPHSQSKDENFLSSPLCSSLLLELPPSPSSTLPVAPAPLPPPPPPICTTPPPSATSRKRREVATFDPADWLESLTSGFRPLTPPAAPFMETDYGLDSDLNVNRVLDLMVEQW</sequence>
<evidence type="ECO:0000313" key="11">
    <source>
        <dbReference type="Proteomes" id="UP001591681"/>
    </source>
</evidence>
<feature type="repeat" description="RPEL" evidence="7">
    <location>
        <begin position="97"/>
        <end position="122"/>
    </location>
</feature>
<evidence type="ECO:0000259" key="9">
    <source>
        <dbReference type="PROSITE" id="PS50800"/>
    </source>
</evidence>
<reference evidence="10 11" key="1">
    <citation type="submission" date="2024-09" db="EMBL/GenBank/DDBJ databases">
        <title>A chromosome-level genome assembly of Gray's grenadier anchovy, Coilia grayii.</title>
        <authorList>
            <person name="Fu Z."/>
        </authorList>
    </citation>
    <scope>NUCLEOTIDE SEQUENCE [LARGE SCALE GENOMIC DNA]</scope>
    <source>
        <strain evidence="10">G4</strain>
        <tissue evidence="10">Muscle</tissue>
    </source>
</reference>
<feature type="compositionally biased region" description="Low complexity" evidence="8">
    <location>
        <begin position="661"/>
        <end position="677"/>
    </location>
</feature>
<keyword evidence="5" id="KW-0804">Transcription</keyword>
<dbReference type="InterPro" id="IPR004018">
    <property type="entry name" value="RPEL_repeat"/>
</dbReference>
<evidence type="ECO:0000256" key="3">
    <source>
        <dbReference type="ARBA" id="ARBA00023015"/>
    </source>
</evidence>
<protein>
    <recommendedName>
        <fullName evidence="9">SAP domain-containing protein</fullName>
    </recommendedName>
</protein>
<feature type="region of interest" description="Disordered" evidence="8">
    <location>
        <begin position="492"/>
        <end position="520"/>
    </location>
</feature>
<dbReference type="SMART" id="SM00707">
    <property type="entry name" value="RPEL"/>
    <property type="match status" value="1"/>
</dbReference>
<feature type="compositionally biased region" description="Low complexity" evidence="8">
    <location>
        <begin position="695"/>
        <end position="707"/>
    </location>
</feature>
<feature type="region of interest" description="Disordered" evidence="8">
    <location>
        <begin position="248"/>
        <end position="307"/>
    </location>
</feature>
<dbReference type="PROSITE" id="PS51073">
    <property type="entry name" value="RPEL"/>
    <property type="match status" value="1"/>
</dbReference>
<dbReference type="InterPro" id="IPR003034">
    <property type="entry name" value="SAP_dom"/>
</dbReference>
<keyword evidence="3" id="KW-0805">Transcription regulation</keyword>
<dbReference type="Proteomes" id="UP001591681">
    <property type="component" value="Unassembled WGS sequence"/>
</dbReference>
<feature type="compositionally biased region" description="Basic and acidic residues" evidence="8">
    <location>
        <begin position="263"/>
        <end position="275"/>
    </location>
</feature>
<dbReference type="InterPro" id="IPR043451">
    <property type="entry name" value="Myocardin-like"/>
</dbReference>
<feature type="region of interest" description="Disordered" evidence="8">
    <location>
        <begin position="695"/>
        <end position="714"/>
    </location>
</feature>
<keyword evidence="4" id="KW-0175">Coiled coil</keyword>
<feature type="compositionally biased region" description="Low complexity" evidence="8">
    <location>
        <begin position="161"/>
        <end position="177"/>
    </location>
</feature>
<feature type="compositionally biased region" description="Low complexity" evidence="8">
    <location>
        <begin position="347"/>
        <end position="371"/>
    </location>
</feature>
<feature type="region of interest" description="Disordered" evidence="8">
    <location>
        <begin position="408"/>
        <end position="464"/>
    </location>
</feature>
<dbReference type="PROSITE" id="PS50800">
    <property type="entry name" value="SAP"/>
    <property type="match status" value="1"/>
</dbReference>
<keyword evidence="11" id="KW-1185">Reference proteome</keyword>
<organism evidence="10 11">
    <name type="scientific">Coilia grayii</name>
    <name type="common">Gray's grenadier anchovy</name>
    <dbReference type="NCBI Taxonomy" id="363190"/>
    <lineage>
        <taxon>Eukaryota</taxon>
        <taxon>Metazoa</taxon>
        <taxon>Chordata</taxon>
        <taxon>Craniata</taxon>
        <taxon>Vertebrata</taxon>
        <taxon>Euteleostomi</taxon>
        <taxon>Actinopterygii</taxon>
        <taxon>Neopterygii</taxon>
        <taxon>Teleostei</taxon>
        <taxon>Clupei</taxon>
        <taxon>Clupeiformes</taxon>
        <taxon>Clupeoidei</taxon>
        <taxon>Engraulidae</taxon>
        <taxon>Coilinae</taxon>
        <taxon>Coilia</taxon>
    </lineage>
</organism>
<comment type="caution">
    <text evidence="10">The sequence shown here is derived from an EMBL/GenBank/DDBJ whole genome shotgun (WGS) entry which is preliminary data.</text>
</comment>
<proteinExistence type="predicted"/>
<dbReference type="GO" id="GO:0005634">
    <property type="term" value="C:nucleus"/>
    <property type="evidence" value="ECO:0007669"/>
    <property type="project" value="UniProtKB-SubCell"/>
</dbReference>
<accession>A0ABD1JD40</accession>
<feature type="region of interest" description="Disordered" evidence="8">
    <location>
        <begin position="141"/>
        <end position="184"/>
    </location>
</feature>
<dbReference type="SUPFAM" id="SSF68906">
    <property type="entry name" value="SAP domain"/>
    <property type="match status" value="1"/>
</dbReference>
<evidence type="ECO:0000313" key="10">
    <source>
        <dbReference type="EMBL" id="KAL2083991.1"/>
    </source>
</evidence>
<keyword evidence="2" id="KW-0677">Repeat</keyword>
<evidence type="ECO:0000256" key="6">
    <source>
        <dbReference type="ARBA" id="ARBA00023242"/>
    </source>
</evidence>
<feature type="compositionally biased region" description="Polar residues" evidence="8">
    <location>
        <begin position="63"/>
        <end position="72"/>
    </location>
</feature>
<feature type="compositionally biased region" description="Pro residues" evidence="8">
    <location>
        <begin position="432"/>
        <end position="447"/>
    </location>
</feature>
<comment type="subcellular location">
    <subcellularLocation>
        <location evidence="1">Nucleus</location>
    </subcellularLocation>
</comment>
<name>A0ABD1JD40_9TELE</name>
<feature type="region of interest" description="Disordered" evidence="8">
    <location>
        <begin position="344"/>
        <end position="380"/>
    </location>
</feature>
<feature type="compositionally biased region" description="Basic and acidic residues" evidence="8">
    <location>
        <begin position="49"/>
        <end position="62"/>
    </location>
</feature>
<dbReference type="Gene3D" id="1.10.720.30">
    <property type="entry name" value="SAP domain"/>
    <property type="match status" value="1"/>
</dbReference>
<evidence type="ECO:0000256" key="5">
    <source>
        <dbReference type="ARBA" id="ARBA00023163"/>
    </source>
</evidence>
<feature type="region of interest" description="Disordered" evidence="8">
    <location>
        <begin position="636"/>
        <end position="684"/>
    </location>
</feature>
<dbReference type="PANTHER" id="PTHR22793">
    <property type="entry name" value="MYOCARDIN-RELATED TRANSCRIPTION FACTOR-RELATED"/>
    <property type="match status" value="1"/>
</dbReference>
<feature type="compositionally biased region" description="Polar residues" evidence="8">
    <location>
        <begin position="492"/>
        <end position="508"/>
    </location>
</feature>
<dbReference type="EMBL" id="JBHFQA010000017">
    <property type="protein sequence ID" value="KAL2083991.1"/>
    <property type="molecule type" value="Genomic_DNA"/>
</dbReference>
<dbReference type="SMART" id="SM00513">
    <property type="entry name" value="SAP"/>
    <property type="match status" value="1"/>
</dbReference>
<dbReference type="Gene3D" id="6.10.150.10">
    <property type="match status" value="1"/>
</dbReference>
<dbReference type="Pfam" id="PF02037">
    <property type="entry name" value="SAP"/>
    <property type="match status" value="1"/>
</dbReference>
<evidence type="ECO:0000256" key="1">
    <source>
        <dbReference type="ARBA" id="ARBA00004123"/>
    </source>
</evidence>